<evidence type="ECO:0000313" key="2">
    <source>
        <dbReference type="Proteomes" id="UP000712600"/>
    </source>
</evidence>
<comment type="caution">
    <text evidence="1">The sequence shown here is derived from an EMBL/GenBank/DDBJ whole genome shotgun (WGS) entry which is preliminary data.</text>
</comment>
<gene>
    <name evidence="1" type="ORF">F2Q69_00056811</name>
</gene>
<accession>A0A8S9MPK8</accession>
<protein>
    <submittedName>
        <fullName evidence="1">Uncharacterized protein</fullName>
    </submittedName>
</protein>
<evidence type="ECO:0000313" key="1">
    <source>
        <dbReference type="EMBL" id="KAF3485291.1"/>
    </source>
</evidence>
<sequence>MYLPDHALVNTTLGGCGDLPSALSSESWSLTSPSTSQLISEVEVMLLNRGTENSIICPSRNTL</sequence>
<reference evidence="1" key="1">
    <citation type="submission" date="2019-12" db="EMBL/GenBank/DDBJ databases">
        <title>Genome sequencing and annotation of Brassica cretica.</title>
        <authorList>
            <person name="Studholme D.J."/>
            <person name="Sarris P."/>
        </authorList>
    </citation>
    <scope>NUCLEOTIDE SEQUENCE</scope>
    <source>
        <strain evidence="1">PFS-109/04</strain>
        <tissue evidence="1">Leaf</tissue>
    </source>
</reference>
<name>A0A8S9MPK8_BRACR</name>
<organism evidence="1 2">
    <name type="scientific">Brassica cretica</name>
    <name type="common">Mustard</name>
    <dbReference type="NCBI Taxonomy" id="69181"/>
    <lineage>
        <taxon>Eukaryota</taxon>
        <taxon>Viridiplantae</taxon>
        <taxon>Streptophyta</taxon>
        <taxon>Embryophyta</taxon>
        <taxon>Tracheophyta</taxon>
        <taxon>Spermatophyta</taxon>
        <taxon>Magnoliopsida</taxon>
        <taxon>eudicotyledons</taxon>
        <taxon>Gunneridae</taxon>
        <taxon>Pentapetalae</taxon>
        <taxon>rosids</taxon>
        <taxon>malvids</taxon>
        <taxon>Brassicales</taxon>
        <taxon>Brassicaceae</taxon>
        <taxon>Brassiceae</taxon>
        <taxon>Brassica</taxon>
    </lineage>
</organism>
<dbReference type="EMBL" id="QGKX02002183">
    <property type="protein sequence ID" value="KAF3485291.1"/>
    <property type="molecule type" value="Genomic_DNA"/>
</dbReference>
<dbReference type="Proteomes" id="UP000712600">
    <property type="component" value="Unassembled WGS sequence"/>
</dbReference>
<proteinExistence type="predicted"/>
<dbReference type="AlphaFoldDB" id="A0A8S9MPK8"/>